<evidence type="ECO:0000256" key="3">
    <source>
        <dbReference type="ARBA" id="ARBA00022771"/>
    </source>
</evidence>
<dbReference type="GO" id="GO:0006368">
    <property type="term" value="P:transcription elongation by RNA polymerase II"/>
    <property type="evidence" value="ECO:0007669"/>
    <property type="project" value="InterPro"/>
</dbReference>
<evidence type="ECO:0000313" key="14">
    <source>
        <dbReference type="Proteomes" id="UP000218811"/>
    </source>
</evidence>
<dbReference type="InterPro" id="IPR036575">
    <property type="entry name" value="TFIIS_cen_dom_sf"/>
</dbReference>
<dbReference type="PIRSF" id="PIRSF006704">
    <property type="entry name" value="TF_IIS"/>
    <property type="match status" value="1"/>
</dbReference>
<sequence length="303" mass="32813">MSAAELKSLVKSLHGASTDEDTIAVLKQLQQQNKITEAILRESKAGLAVGKLRSHATKDVAELAKAIVKKWKQDVDREKHPNGKLSAAGRKNSVASSTGTPSTPVSMTPTSSSNNGSGNNAGNSAGVRSTTADGVSTAVTGDKTRDKCIELLYNALASDSGAPSELIMSRAKAIENIVRQDNGGTTAAYKSKIRSFFVNLKDKNNPGLRESVVSGDLPIQRFCRMTSQEMASEERKAADRQIMEENLFKALGAEEVQAETDAFQCGRCKQRKCRYRQAQTRSADEPMTTFVTCTVCNNRWKFS</sequence>
<keyword evidence="14" id="KW-1185">Reference proteome</keyword>
<comment type="subcellular location">
    <subcellularLocation>
        <location evidence="1 7 8">Nucleus</location>
    </subcellularLocation>
</comment>
<dbReference type="STRING" id="742152.A0A2H3IYJ3"/>
<dbReference type="EMBL" id="KB467832">
    <property type="protein sequence ID" value="PCH34811.1"/>
    <property type="molecule type" value="Genomic_DNA"/>
</dbReference>
<dbReference type="CDD" id="cd13749">
    <property type="entry name" value="Zn-ribbon_TFIIS"/>
    <property type="match status" value="1"/>
</dbReference>
<accession>A0A2H3IYJ3</accession>
<dbReference type="PANTHER" id="PTHR11477">
    <property type="entry name" value="TRANSCRIPTION FACTOR S-II ZINC FINGER DOMAIN-CONTAINING PROTEIN"/>
    <property type="match status" value="1"/>
</dbReference>
<keyword evidence="4 8" id="KW-0862">Zinc</keyword>
<dbReference type="Pfam" id="PF01096">
    <property type="entry name" value="Zn_ribbon_TFIIS"/>
    <property type="match status" value="1"/>
</dbReference>
<dbReference type="PROSITE" id="PS51319">
    <property type="entry name" value="TFIIS_N"/>
    <property type="match status" value="1"/>
</dbReference>
<evidence type="ECO:0000256" key="4">
    <source>
        <dbReference type="ARBA" id="ARBA00022833"/>
    </source>
</evidence>
<dbReference type="Pfam" id="PF08711">
    <property type="entry name" value="Med26"/>
    <property type="match status" value="1"/>
</dbReference>
<feature type="compositionally biased region" description="Polar residues" evidence="9">
    <location>
        <begin position="127"/>
        <end position="138"/>
    </location>
</feature>
<feature type="domain" description="TFIIS-type" evidence="10">
    <location>
        <begin position="261"/>
        <end position="301"/>
    </location>
</feature>
<keyword evidence="8" id="KW-0804">Transcription</keyword>
<feature type="domain" description="TFIIS N-terminal" evidence="11">
    <location>
        <begin position="1"/>
        <end position="78"/>
    </location>
</feature>
<dbReference type="Gene3D" id="2.20.25.10">
    <property type="match status" value="1"/>
</dbReference>
<dbReference type="Gene3D" id="1.10.472.30">
    <property type="entry name" value="Transcription elongation factor S-II, central domain"/>
    <property type="match status" value="1"/>
</dbReference>
<dbReference type="SUPFAM" id="SSF47676">
    <property type="entry name" value="Conserved domain common to transcription factors TFIIS, elongin A, CRSP70"/>
    <property type="match status" value="1"/>
</dbReference>
<evidence type="ECO:0000259" key="11">
    <source>
        <dbReference type="PROSITE" id="PS51319"/>
    </source>
</evidence>
<dbReference type="InterPro" id="IPR017923">
    <property type="entry name" value="TFIIS_N"/>
</dbReference>
<evidence type="ECO:0000256" key="6">
    <source>
        <dbReference type="PROSITE-ProRule" id="PRU00472"/>
    </source>
</evidence>
<evidence type="ECO:0000259" key="12">
    <source>
        <dbReference type="PROSITE" id="PS51321"/>
    </source>
</evidence>
<comment type="similarity">
    <text evidence="8">Belongs to the TFS-II family.</text>
</comment>
<evidence type="ECO:0000256" key="5">
    <source>
        <dbReference type="ARBA" id="ARBA00023242"/>
    </source>
</evidence>
<dbReference type="OMA" id="RFVVMTH"/>
<keyword evidence="8" id="KW-0805">Transcription regulation</keyword>
<dbReference type="PROSITE" id="PS51321">
    <property type="entry name" value="TFIIS_CENTRAL"/>
    <property type="match status" value="1"/>
</dbReference>
<evidence type="ECO:0000256" key="7">
    <source>
        <dbReference type="PROSITE-ProRule" id="PRU00649"/>
    </source>
</evidence>
<dbReference type="InterPro" id="IPR006289">
    <property type="entry name" value="TFSII"/>
</dbReference>
<keyword evidence="8" id="KW-0238">DNA-binding</keyword>
<dbReference type="GO" id="GO:0031564">
    <property type="term" value="P:transcription antitermination"/>
    <property type="evidence" value="ECO:0007669"/>
    <property type="project" value="TreeGrafter"/>
</dbReference>
<dbReference type="GO" id="GO:0005634">
    <property type="term" value="C:nucleus"/>
    <property type="evidence" value="ECO:0007669"/>
    <property type="project" value="UniProtKB-SubCell"/>
</dbReference>
<evidence type="ECO:0000256" key="1">
    <source>
        <dbReference type="ARBA" id="ARBA00004123"/>
    </source>
</evidence>
<dbReference type="InterPro" id="IPR035100">
    <property type="entry name" value="TF_IIS-typ"/>
</dbReference>
<dbReference type="PANTHER" id="PTHR11477:SF0">
    <property type="entry name" value="IP08861P-RELATED"/>
    <property type="match status" value="1"/>
</dbReference>
<name>A0A2H3IYJ3_WOLCO</name>
<evidence type="ECO:0000256" key="8">
    <source>
        <dbReference type="RuleBase" id="RU368078"/>
    </source>
</evidence>
<evidence type="ECO:0000256" key="9">
    <source>
        <dbReference type="SAM" id="MobiDB-lite"/>
    </source>
</evidence>
<dbReference type="GO" id="GO:0001139">
    <property type="term" value="F:RNA polymerase II complex recruiting activity"/>
    <property type="evidence" value="ECO:0007669"/>
    <property type="project" value="TreeGrafter"/>
</dbReference>
<keyword evidence="5 7" id="KW-0539">Nucleus</keyword>
<feature type="compositionally biased region" description="Low complexity" evidence="9">
    <location>
        <begin position="93"/>
        <end position="126"/>
    </location>
</feature>
<feature type="region of interest" description="Disordered" evidence="9">
    <location>
        <begin position="74"/>
        <end position="138"/>
    </location>
</feature>
<dbReference type="SMART" id="SM00509">
    <property type="entry name" value="TFS2N"/>
    <property type="match status" value="1"/>
</dbReference>
<evidence type="ECO:0000259" key="10">
    <source>
        <dbReference type="PROSITE" id="PS51133"/>
    </source>
</evidence>
<dbReference type="GO" id="GO:0006362">
    <property type="term" value="P:transcription elongation by RNA polymerase I"/>
    <property type="evidence" value="ECO:0007669"/>
    <property type="project" value="TreeGrafter"/>
</dbReference>
<feature type="domain" description="TFIIS central" evidence="12">
    <location>
        <begin position="144"/>
        <end position="258"/>
    </location>
</feature>
<dbReference type="AlphaFoldDB" id="A0A2H3IYJ3"/>
<evidence type="ECO:0000313" key="13">
    <source>
        <dbReference type="EMBL" id="PCH34811.1"/>
    </source>
</evidence>
<dbReference type="InterPro" id="IPR003617">
    <property type="entry name" value="TFIIS/CRSP70_N_sub"/>
</dbReference>
<dbReference type="GO" id="GO:0008270">
    <property type="term" value="F:zinc ion binding"/>
    <property type="evidence" value="ECO:0007669"/>
    <property type="project" value="UniProtKB-UniRule"/>
</dbReference>
<keyword evidence="13" id="KW-0648">Protein biosynthesis</keyword>
<keyword evidence="2 8" id="KW-0479">Metal-binding</keyword>
<protein>
    <recommendedName>
        <fullName evidence="8">Transcription elongation factor</fullName>
    </recommendedName>
</protein>
<dbReference type="Proteomes" id="UP000218811">
    <property type="component" value="Unassembled WGS sequence"/>
</dbReference>
<dbReference type="FunFam" id="1.10.472.30:FF:000003">
    <property type="entry name" value="Transcription elongation factor S-II"/>
    <property type="match status" value="1"/>
</dbReference>
<dbReference type="GO" id="GO:0031440">
    <property type="term" value="P:regulation of mRNA 3'-end processing"/>
    <property type="evidence" value="ECO:0007669"/>
    <property type="project" value="TreeGrafter"/>
</dbReference>
<reference evidence="13 14" key="1">
    <citation type="journal article" date="2012" name="Science">
        <title>The Paleozoic origin of enzymatic lignin decomposition reconstructed from 31 fungal genomes.</title>
        <authorList>
            <person name="Floudas D."/>
            <person name="Binder M."/>
            <person name="Riley R."/>
            <person name="Barry K."/>
            <person name="Blanchette R.A."/>
            <person name="Henrissat B."/>
            <person name="Martinez A.T."/>
            <person name="Otillar R."/>
            <person name="Spatafora J.W."/>
            <person name="Yadav J.S."/>
            <person name="Aerts A."/>
            <person name="Benoit I."/>
            <person name="Boyd A."/>
            <person name="Carlson A."/>
            <person name="Copeland A."/>
            <person name="Coutinho P.M."/>
            <person name="de Vries R.P."/>
            <person name="Ferreira P."/>
            <person name="Findley K."/>
            <person name="Foster B."/>
            <person name="Gaskell J."/>
            <person name="Glotzer D."/>
            <person name="Gorecki P."/>
            <person name="Heitman J."/>
            <person name="Hesse C."/>
            <person name="Hori C."/>
            <person name="Igarashi K."/>
            <person name="Jurgens J.A."/>
            <person name="Kallen N."/>
            <person name="Kersten P."/>
            <person name="Kohler A."/>
            <person name="Kuees U."/>
            <person name="Kumar T.K.A."/>
            <person name="Kuo A."/>
            <person name="LaButti K."/>
            <person name="Larrondo L.F."/>
            <person name="Lindquist E."/>
            <person name="Ling A."/>
            <person name="Lombard V."/>
            <person name="Lucas S."/>
            <person name="Lundell T."/>
            <person name="Martin R."/>
            <person name="McLaughlin D.J."/>
            <person name="Morgenstern I."/>
            <person name="Morin E."/>
            <person name="Murat C."/>
            <person name="Nagy L.G."/>
            <person name="Nolan M."/>
            <person name="Ohm R.A."/>
            <person name="Patyshakuliyeva A."/>
            <person name="Rokas A."/>
            <person name="Ruiz-Duenas F.J."/>
            <person name="Sabat G."/>
            <person name="Salamov A."/>
            <person name="Samejima M."/>
            <person name="Schmutz J."/>
            <person name="Slot J.C."/>
            <person name="St John F."/>
            <person name="Stenlid J."/>
            <person name="Sun H."/>
            <person name="Sun S."/>
            <person name="Syed K."/>
            <person name="Tsang A."/>
            <person name="Wiebenga A."/>
            <person name="Young D."/>
            <person name="Pisabarro A."/>
            <person name="Eastwood D.C."/>
            <person name="Martin F."/>
            <person name="Cullen D."/>
            <person name="Grigoriev I.V."/>
            <person name="Hibbett D.S."/>
        </authorList>
    </citation>
    <scope>NUCLEOTIDE SEQUENCE [LARGE SCALE GENOMIC DNA]</scope>
    <source>
        <strain evidence="13 14">MD-104</strain>
    </source>
</reference>
<dbReference type="Gene3D" id="1.20.930.10">
    <property type="entry name" value="Conserved domain common to transcription factors TFIIS, elongin A, CRSP70"/>
    <property type="match status" value="1"/>
</dbReference>
<dbReference type="GO" id="GO:0003746">
    <property type="term" value="F:translation elongation factor activity"/>
    <property type="evidence" value="ECO:0007669"/>
    <property type="project" value="UniProtKB-KW"/>
</dbReference>
<keyword evidence="3 6" id="KW-0863">Zinc-finger</keyword>
<evidence type="ECO:0000256" key="2">
    <source>
        <dbReference type="ARBA" id="ARBA00022723"/>
    </source>
</evidence>
<dbReference type="SMART" id="SM00510">
    <property type="entry name" value="TFS2M"/>
    <property type="match status" value="1"/>
</dbReference>
<dbReference type="PROSITE" id="PS00466">
    <property type="entry name" value="ZF_TFIIS_1"/>
    <property type="match status" value="1"/>
</dbReference>
<proteinExistence type="inferred from homology"/>
<dbReference type="InterPro" id="IPR035441">
    <property type="entry name" value="TFIIS/LEDGF_dom_sf"/>
</dbReference>
<keyword evidence="13" id="KW-0251">Elongation factor</keyword>
<gene>
    <name evidence="13" type="ORF">WOLCODRAFT_106602</name>
</gene>
<comment type="function">
    <text evidence="8">Necessary for efficient RNA polymerase II transcription elongation past template-encoded arresting sites.</text>
</comment>
<dbReference type="InterPro" id="IPR003618">
    <property type="entry name" value="TFIIS_cen_dom"/>
</dbReference>
<dbReference type="SUPFAM" id="SSF57783">
    <property type="entry name" value="Zinc beta-ribbon"/>
    <property type="match status" value="1"/>
</dbReference>
<dbReference type="GO" id="GO:0000977">
    <property type="term" value="F:RNA polymerase II transcription regulatory region sequence-specific DNA binding"/>
    <property type="evidence" value="ECO:0007669"/>
    <property type="project" value="TreeGrafter"/>
</dbReference>
<dbReference type="FunFam" id="2.20.25.10:FF:000001">
    <property type="entry name" value="Probable Transcription elongation factor S-II"/>
    <property type="match status" value="1"/>
</dbReference>
<dbReference type="InterPro" id="IPR001222">
    <property type="entry name" value="Znf_TFIIS"/>
</dbReference>
<organism evidence="13 14">
    <name type="scientific">Wolfiporia cocos (strain MD-104)</name>
    <name type="common">Brown rot fungus</name>
    <dbReference type="NCBI Taxonomy" id="742152"/>
    <lineage>
        <taxon>Eukaryota</taxon>
        <taxon>Fungi</taxon>
        <taxon>Dikarya</taxon>
        <taxon>Basidiomycota</taxon>
        <taxon>Agaricomycotina</taxon>
        <taxon>Agaricomycetes</taxon>
        <taxon>Polyporales</taxon>
        <taxon>Phaeolaceae</taxon>
        <taxon>Wolfiporia</taxon>
    </lineage>
</organism>
<dbReference type="SMART" id="SM00440">
    <property type="entry name" value="ZnF_C2C2"/>
    <property type="match status" value="1"/>
</dbReference>
<dbReference type="Pfam" id="PF07500">
    <property type="entry name" value="TFIIS_M"/>
    <property type="match status" value="1"/>
</dbReference>
<dbReference type="SUPFAM" id="SSF46942">
    <property type="entry name" value="Elongation factor TFIIS domain 2"/>
    <property type="match status" value="1"/>
</dbReference>
<dbReference type="NCBIfam" id="TIGR01385">
    <property type="entry name" value="TFSII"/>
    <property type="match status" value="1"/>
</dbReference>
<dbReference type="PROSITE" id="PS51133">
    <property type="entry name" value="ZF_TFIIS_2"/>
    <property type="match status" value="1"/>
</dbReference>